<comment type="caution">
    <text evidence="5">The sequence shown here is derived from an EMBL/GenBank/DDBJ whole genome shotgun (WGS) entry which is preliminary data.</text>
</comment>
<gene>
    <name evidence="5" type="ORF">GF068_00540</name>
</gene>
<protein>
    <submittedName>
        <fullName evidence="5">M20/M25/M40 family metallo-hydrolase</fullName>
    </submittedName>
</protein>
<evidence type="ECO:0000313" key="6">
    <source>
        <dbReference type="Proteomes" id="UP000440224"/>
    </source>
</evidence>
<dbReference type="Pfam" id="PF07687">
    <property type="entry name" value="M20_dimer"/>
    <property type="match status" value="1"/>
</dbReference>
<keyword evidence="2 5" id="KW-0378">Hydrolase</keyword>
<dbReference type="InterPro" id="IPR036264">
    <property type="entry name" value="Bact_exopeptidase_dim_dom"/>
</dbReference>
<dbReference type="EMBL" id="WJIE01000001">
    <property type="protein sequence ID" value="MRG90418.1"/>
    <property type="molecule type" value="Genomic_DNA"/>
</dbReference>
<dbReference type="PANTHER" id="PTHR43808">
    <property type="entry name" value="ACETYLORNITHINE DEACETYLASE"/>
    <property type="match status" value="1"/>
</dbReference>
<evidence type="ECO:0000256" key="3">
    <source>
        <dbReference type="ARBA" id="ARBA00023285"/>
    </source>
</evidence>
<evidence type="ECO:0000256" key="1">
    <source>
        <dbReference type="ARBA" id="ARBA00022723"/>
    </source>
</evidence>
<dbReference type="SUPFAM" id="SSF55031">
    <property type="entry name" value="Bacterial exopeptidase dimerisation domain"/>
    <property type="match status" value="1"/>
</dbReference>
<keyword evidence="3" id="KW-0170">Cobalt</keyword>
<dbReference type="GO" id="GO:0046872">
    <property type="term" value="F:metal ion binding"/>
    <property type="evidence" value="ECO:0007669"/>
    <property type="project" value="UniProtKB-KW"/>
</dbReference>
<dbReference type="PANTHER" id="PTHR43808:SF31">
    <property type="entry name" value="N-ACETYL-L-CITRULLINE DEACETYLASE"/>
    <property type="match status" value="1"/>
</dbReference>
<reference evidence="5 6" key="1">
    <citation type="submission" date="2019-10" db="EMBL/GenBank/DDBJ databases">
        <title>A soil myxobacterium in the family Polyangiaceae.</title>
        <authorList>
            <person name="Li Y."/>
            <person name="Wang J."/>
        </authorList>
    </citation>
    <scope>NUCLEOTIDE SEQUENCE [LARGE SCALE GENOMIC DNA]</scope>
    <source>
        <strain evidence="5 6">DSM 14734</strain>
    </source>
</reference>
<dbReference type="Pfam" id="PF01546">
    <property type="entry name" value="Peptidase_M20"/>
    <property type="match status" value="1"/>
</dbReference>
<sequence length="366" mass="38489">MGAMDPAALLAELIRHRTDNPGGDEPSICRMLSRSLAALGADEVAVVEVPRDEGTGAYVVARWGEPHTIINAHVDTVPANSGWTVPPWEGVITEDRVIGLGAADTKGAIAATLVALEGQKPRNVGVVFSGDEERTGTCIKHFLSSSWAQVIKRAVVCEPTGRAVGVRHRGCVAMSAEVKGRGGHSSGADQMPKPIVTMARLALGLDEIGRRWLDRGPADMKGLCLNVASIEGGVAFNVVPNRAALTFSVRPPPGFDVATFEAELEASARAAGEGIETQTVLSMSPFETRDVAPFRALLGSLPRAEATLPFWTEAALFSAAGIDAVVIGPGDITQAHAPDEYVTKSDLQWAVEVFRQVITRASGSAG</sequence>
<accession>A0A6N7PEG8</accession>
<dbReference type="InterPro" id="IPR050072">
    <property type="entry name" value="Peptidase_M20A"/>
</dbReference>
<dbReference type="GO" id="GO:0008777">
    <property type="term" value="F:acetylornithine deacetylase activity"/>
    <property type="evidence" value="ECO:0007669"/>
    <property type="project" value="TreeGrafter"/>
</dbReference>
<feature type="domain" description="Peptidase M20 dimerisation" evidence="4">
    <location>
        <begin position="167"/>
        <end position="271"/>
    </location>
</feature>
<dbReference type="Proteomes" id="UP000440224">
    <property type="component" value="Unassembled WGS sequence"/>
</dbReference>
<dbReference type="Gene3D" id="3.40.630.10">
    <property type="entry name" value="Zn peptidases"/>
    <property type="match status" value="1"/>
</dbReference>
<dbReference type="InterPro" id="IPR002933">
    <property type="entry name" value="Peptidase_M20"/>
</dbReference>
<dbReference type="SUPFAM" id="SSF53187">
    <property type="entry name" value="Zn-dependent exopeptidases"/>
    <property type="match status" value="1"/>
</dbReference>
<evidence type="ECO:0000256" key="2">
    <source>
        <dbReference type="ARBA" id="ARBA00022801"/>
    </source>
</evidence>
<dbReference type="AlphaFoldDB" id="A0A6N7PEG8"/>
<dbReference type="OrthoDB" id="5486471at2"/>
<keyword evidence="1" id="KW-0479">Metal-binding</keyword>
<proteinExistence type="predicted"/>
<dbReference type="InterPro" id="IPR011650">
    <property type="entry name" value="Peptidase_M20_dimer"/>
</dbReference>
<keyword evidence="6" id="KW-1185">Reference proteome</keyword>
<name>A0A6N7PEG8_9BACT</name>
<organism evidence="5 6">
    <name type="scientific">Polyangium spumosum</name>
    <dbReference type="NCBI Taxonomy" id="889282"/>
    <lineage>
        <taxon>Bacteria</taxon>
        <taxon>Pseudomonadati</taxon>
        <taxon>Myxococcota</taxon>
        <taxon>Polyangia</taxon>
        <taxon>Polyangiales</taxon>
        <taxon>Polyangiaceae</taxon>
        <taxon>Polyangium</taxon>
    </lineage>
</organism>
<dbReference type="Gene3D" id="3.30.70.360">
    <property type="match status" value="1"/>
</dbReference>
<evidence type="ECO:0000259" key="4">
    <source>
        <dbReference type="Pfam" id="PF07687"/>
    </source>
</evidence>
<dbReference type="GO" id="GO:0006526">
    <property type="term" value="P:L-arginine biosynthetic process"/>
    <property type="evidence" value="ECO:0007669"/>
    <property type="project" value="TreeGrafter"/>
</dbReference>
<evidence type="ECO:0000313" key="5">
    <source>
        <dbReference type="EMBL" id="MRG90418.1"/>
    </source>
</evidence>